<accession>A0A1G7LC11</accession>
<reference evidence="3 4" key="1">
    <citation type="submission" date="2016-10" db="EMBL/GenBank/DDBJ databases">
        <authorList>
            <person name="Varghese N."/>
            <person name="Submissions S."/>
        </authorList>
    </citation>
    <scope>NUCLEOTIDE SEQUENCE [LARGE SCALE GENOMIC DNA]</scope>
    <source>
        <strain evidence="3 4">S7-754</strain>
    </source>
</reference>
<dbReference type="Gene3D" id="3.40.50.2000">
    <property type="entry name" value="Glycogen Phosphorylase B"/>
    <property type="match status" value="2"/>
</dbReference>
<keyword evidence="4" id="KW-1185">Reference proteome</keyword>
<dbReference type="InterPro" id="IPR050194">
    <property type="entry name" value="Glycosyltransferase_grp1"/>
</dbReference>
<sequence length="414" mass="45187">MRIVDVNEFYSPAGGGVRTYIDRKIGILADMGHELIVLAPGREDRVEPRPGGGRVEYIRSPGMPFDRNYGLFWDAAPIHAALDRLQPDVVECCSPWRPAWIVGQWQGRALKSFFMHNDNVAAYPLRWFEGLASPARIERAFAWYSRYMGRFLDHYDVVVTNGPALDKRLRSRGVRIDAAMPLGIERAHFSPTLRDEELRRCLLAQCDLPEHGLLLLGLGRHHAEKRWAMVIDAVLRAGTTLPVGLIQIGTGNDSARLEARAAGSPHIRLFRPVYDRERLARIMASADALIHGAEAEPFGLVACEAMASGLPLIVPDMGGCAEVADPACAELYAARDPLACAAAIGRLYARDRPALRRAAAAVATTVRSDREHAEELMAYYAQALGRRVAGQVGRRSGPAPACGLSSAAPGVLGS</sequence>
<dbReference type="GO" id="GO:0016757">
    <property type="term" value="F:glycosyltransferase activity"/>
    <property type="evidence" value="ECO:0007669"/>
    <property type="project" value="UniProtKB-KW"/>
</dbReference>
<dbReference type="Pfam" id="PF13692">
    <property type="entry name" value="Glyco_trans_1_4"/>
    <property type="match status" value="1"/>
</dbReference>
<protein>
    <submittedName>
        <fullName evidence="3">Alpha-1,6-mannosyltransferase</fullName>
    </submittedName>
    <submittedName>
        <fullName evidence="2">Glycosyltransferase</fullName>
    </submittedName>
</protein>
<proteinExistence type="predicted"/>
<evidence type="ECO:0000259" key="1">
    <source>
        <dbReference type="Pfam" id="PF13439"/>
    </source>
</evidence>
<dbReference type="PANTHER" id="PTHR45947">
    <property type="entry name" value="SULFOQUINOVOSYL TRANSFERASE SQD2"/>
    <property type="match status" value="1"/>
</dbReference>
<name>A0A1G7LC11_9SPHN</name>
<dbReference type="Proteomes" id="UP000436801">
    <property type="component" value="Unassembled WGS sequence"/>
</dbReference>
<dbReference type="EMBL" id="FNBI01000003">
    <property type="protein sequence ID" value="SDF46985.1"/>
    <property type="molecule type" value="Genomic_DNA"/>
</dbReference>
<gene>
    <name evidence="2" type="ORF">GQR91_06885</name>
    <name evidence="3" type="ORF">SAMN05216557_103445</name>
</gene>
<evidence type="ECO:0000313" key="2">
    <source>
        <dbReference type="EMBL" id="MWC43380.1"/>
    </source>
</evidence>
<dbReference type="Pfam" id="PF13439">
    <property type="entry name" value="Glyco_transf_4"/>
    <property type="match status" value="1"/>
</dbReference>
<keyword evidence="3" id="KW-0328">Glycosyltransferase</keyword>
<dbReference type="InterPro" id="IPR028098">
    <property type="entry name" value="Glyco_trans_4-like_N"/>
</dbReference>
<feature type="domain" description="Glycosyltransferase subfamily 4-like N-terminal" evidence="1">
    <location>
        <begin position="15"/>
        <end position="175"/>
    </location>
</feature>
<evidence type="ECO:0000313" key="4">
    <source>
        <dbReference type="Proteomes" id="UP000323502"/>
    </source>
</evidence>
<dbReference type="PANTHER" id="PTHR45947:SF3">
    <property type="entry name" value="SULFOQUINOVOSYL TRANSFERASE SQD2"/>
    <property type="match status" value="1"/>
</dbReference>
<evidence type="ECO:0000313" key="3">
    <source>
        <dbReference type="EMBL" id="SDF46985.1"/>
    </source>
</evidence>
<keyword evidence="3" id="KW-0808">Transferase</keyword>
<organism evidence="3 4">
    <name type="scientific">Sphingomonas carotinifaciens</name>
    <dbReference type="NCBI Taxonomy" id="1166323"/>
    <lineage>
        <taxon>Bacteria</taxon>
        <taxon>Pseudomonadati</taxon>
        <taxon>Pseudomonadota</taxon>
        <taxon>Alphaproteobacteria</taxon>
        <taxon>Sphingomonadales</taxon>
        <taxon>Sphingomonadaceae</taxon>
        <taxon>Sphingomonas</taxon>
    </lineage>
</organism>
<dbReference type="Proteomes" id="UP000323502">
    <property type="component" value="Unassembled WGS sequence"/>
</dbReference>
<dbReference type="SUPFAM" id="SSF53756">
    <property type="entry name" value="UDP-Glycosyltransferase/glycogen phosphorylase"/>
    <property type="match status" value="1"/>
</dbReference>
<evidence type="ECO:0000313" key="5">
    <source>
        <dbReference type="Proteomes" id="UP000436801"/>
    </source>
</evidence>
<dbReference type="OrthoDB" id="9802525at2"/>
<dbReference type="AlphaFoldDB" id="A0A1G7LC11"/>
<dbReference type="RefSeq" id="WP_149682312.1">
    <property type="nucleotide sequence ID" value="NZ_FNBI01000003.1"/>
</dbReference>
<reference evidence="2 5" key="2">
    <citation type="submission" date="2019-12" db="EMBL/GenBank/DDBJ databases">
        <authorList>
            <person name="Zheng J."/>
        </authorList>
    </citation>
    <scope>NUCLEOTIDE SEQUENCE [LARGE SCALE GENOMIC DNA]</scope>
    <source>
        <strain evidence="2 5">DSM 27347</strain>
    </source>
</reference>
<dbReference type="EMBL" id="WSUT01000005">
    <property type="protein sequence ID" value="MWC43380.1"/>
    <property type="molecule type" value="Genomic_DNA"/>
</dbReference>